<dbReference type="Proteomes" id="UP000092716">
    <property type="component" value="Chromosome 10"/>
</dbReference>
<feature type="domain" description="Schizont-infected cell agglutination extracellular beta" evidence="3">
    <location>
        <begin position="2253"/>
        <end position="2429"/>
    </location>
</feature>
<dbReference type="Pfam" id="PF12878">
    <property type="entry name" value="SICA_beta"/>
    <property type="match status" value="6"/>
</dbReference>
<evidence type="ECO:0000259" key="5">
    <source>
        <dbReference type="Pfam" id="PF12887"/>
    </source>
</evidence>
<feature type="domain" description="Schizont-infected cell agglutination C-terminal" evidence="4">
    <location>
        <begin position="2752"/>
        <end position="2808"/>
    </location>
</feature>
<feature type="region of interest" description="Disordered" evidence="2">
    <location>
        <begin position="2492"/>
        <end position="2697"/>
    </location>
</feature>
<dbReference type="InterPro" id="IPR024288">
    <property type="entry name" value="SICA_C"/>
</dbReference>
<reference evidence="7" key="1">
    <citation type="submission" date="2016-06" db="EMBL/GenBank/DDBJ databases">
        <title>First high quality genome sequence of Plasmodium coatneyi using continuous long reads from single molecule, real-time sequencing.</title>
        <authorList>
            <person name="Chien J.-T."/>
            <person name="Pakala S.B."/>
            <person name="Geraldo J.A."/>
            <person name="Lapp S.A."/>
            <person name="Barnwell J.W."/>
            <person name="Kissinger J.C."/>
            <person name="Galinski M.R."/>
            <person name="Humphrey J.C."/>
        </authorList>
    </citation>
    <scope>NUCLEOTIDE SEQUENCE [LARGE SCALE GENOMIC DNA]</scope>
    <source>
        <strain evidence="7">Hackeri</strain>
    </source>
</reference>
<feature type="compositionally biased region" description="Basic and acidic residues" evidence="2">
    <location>
        <begin position="1365"/>
        <end position="1403"/>
    </location>
</feature>
<feature type="compositionally biased region" description="Low complexity" evidence="2">
    <location>
        <begin position="2663"/>
        <end position="2684"/>
    </location>
</feature>
<evidence type="ECO:0000313" key="7">
    <source>
        <dbReference type="Proteomes" id="UP000092716"/>
    </source>
</evidence>
<accession>A0A1B1E148</accession>
<evidence type="ECO:0000259" key="3">
    <source>
        <dbReference type="Pfam" id="PF12878"/>
    </source>
</evidence>
<dbReference type="KEGG" id="pcot:PCOAH_00028940"/>
<keyword evidence="1" id="KW-0175">Coiled coil</keyword>
<evidence type="ECO:0000313" key="6">
    <source>
        <dbReference type="EMBL" id="ANQ08762.1"/>
    </source>
</evidence>
<feature type="compositionally biased region" description="Basic and acidic residues" evidence="2">
    <location>
        <begin position="1025"/>
        <end position="1035"/>
    </location>
</feature>
<evidence type="ECO:0000256" key="2">
    <source>
        <dbReference type="SAM" id="MobiDB-lite"/>
    </source>
</evidence>
<name>A0A1B1E148_9APIC</name>
<dbReference type="EMBL" id="CP016248">
    <property type="protein sequence ID" value="ANQ08762.1"/>
    <property type="molecule type" value="Genomic_DNA"/>
</dbReference>
<feature type="compositionally biased region" description="Low complexity" evidence="2">
    <location>
        <begin position="2492"/>
        <end position="2530"/>
    </location>
</feature>
<feature type="domain" description="Schizont-infected cell agglutination extracellular beta" evidence="3">
    <location>
        <begin position="1676"/>
        <end position="1843"/>
    </location>
</feature>
<feature type="compositionally biased region" description="Basic and acidic residues" evidence="2">
    <location>
        <begin position="1282"/>
        <end position="1301"/>
    </location>
</feature>
<feature type="compositionally biased region" description="Polar residues" evidence="2">
    <location>
        <begin position="1126"/>
        <end position="1140"/>
    </location>
</feature>
<feature type="domain" description="Schizont-infected cell agglutination extracellular beta" evidence="3">
    <location>
        <begin position="2048"/>
        <end position="2207"/>
    </location>
</feature>
<feature type="compositionally biased region" description="Low complexity" evidence="2">
    <location>
        <begin position="1112"/>
        <end position="1124"/>
    </location>
</feature>
<evidence type="ECO:0000259" key="4">
    <source>
        <dbReference type="Pfam" id="PF12879"/>
    </source>
</evidence>
<dbReference type="VEuPathDB" id="PlasmoDB:PCOAH_00028940"/>
<feature type="domain" description="Schizont-infected cell agglutination extracellular alpha" evidence="5">
    <location>
        <begin position="10"/>
        <end position="145"/>
    </location>
</feature>
<dbReference type="InterPro" id="IPR024290">
    <property type="entry name" value="SICA_extracell_a"/>
</dbReference>
<evidence type="ECO:0000256" key="1">
    <source>
        <dbReference type="SAM" id="Coils"/>
    </source>
</evidence>
<feature type="region of interest" description="Disordered" evidence="2">
    <location>
        <begin position="1261"/>
        <end position="1330"/>
    </location>
</feature>
<feature type="compositionally biased region" description="Polar residues" evidence="2">
    <location>
        <begin position="1072"/>
        <end position="1103"/>
    </location>
</feature>
<feature type="domain" description="Schizont-infected cell agglutination extracellular alpha" evidence="5">
    <location>
        <begin position="235"/>
        <end position="397"/>
    </location>
</feature>
<keyword evidence="7" id="KW-1185">Reference proteome</keyword>
<organism evidence="6 7">
    <name type="scientific">Plasmodium coatneyi</name>
    <dbReference type="NCBI Taxonomy" id="208452"/>
    <lineage>
        <taxon>Eukaryota</taxon>
        <taxon>Sar</taxon>
        <taxon>Alveolata</taxon>
        <taxon>Apicomplexa</taxon>
        <taxon>Aconoidasida</taxon>
        <taxon>Haemosporida</taxon>
        <taxon>Plasmodiidae</taxon>
        <taxon>Plasmodium</taxon>
    </lineage>
</organism>
<sequence>MGEVSKWTTEMLGEMMSGNNQGIGEEKCQNIKINGRRVTKEEKKVCEFIVQNLWNMKLMSTGPCENRSAADKMRDYVHCAVMKAWSYLYLQDHCDKGHVIQKAFDEMKKLSETLGTMGKVGQGFNTGVQCKECDYSEVLEPMKILSNFSLLGTILGAIRSKKEVMTLINKEPPQEQCTPEQKNAASELVANLMKNSGYVTTGLPLKVAQATTPETKFKYDFLLKWILARGDPSLNKINNAIWIELYTVFKDMMKNIDRDGFNDKGYCSERNWDSKTKELCKILLRLFFWMDGLKQKWEGKTGDERGYFYWDKRNDNEITPKDWKLQSYYRCLVGKVTMMSMLGTHCRMEKVLPIVTGGVGGMRMVKSSGKGNELCRGLNLRNLKMGRRLIWREVLQWINDYKREEPDLGMDLHVVQAGKTTLHRIRDEGQDEKYCPHEKKIERETLKQLEIRADSDEDLSLEEENEPLDKSALEGLLQKAKELQSQGQDAMAKQLDQSLKALSVKSRTRAPAIQQKGEDCKGKTDLCNRVNCVSDKWHQNRDHNNGVKWSNMESDINKEAEKMFDYISNKNADMETHCKGLSQPNSRIVTDPEKKACQYITSGLKYIYEIEIDQDDLKDKGGKKKESDGERKRKAADNRDFKQTMSCLLLNAYADKLQEKVTSPCTVDEATIRQAFGEGNKHHTKWCKDKSNGCEICNWDEKYKNCKIINGKNEGVEPKLNSLFQNNEKKNKLDKAMSDISTLCNRAQCVTTQRTRDKRKARGKTKRVVWEKNIWEEGDVEKILKDLSEAISKENGIDESLCKDTEKKGSTASDTEKKACNYIMRGLKHTYGIEKYGGGTNNEPENNRKFDQTMSCAALNVYADMLIEKTAGHACPILEEKIQKMFEKGNTKKEDWCVDKETGKSNNCDECKRQKCENAKIGGKNLWNEMKEKLLNGKDKSKIEENLSTITTLCKLSAQSEAAAKPVDHQPASPPNAEGSGKSETSQSSPGNSQSKSIKIKHEYDDPRELITLLDELDNQPNNPHPDDDKSDDYLNKGTWGEPGSSMGTVSVHKISTTTTSGPDTTVDPKNPGSSSPSATGTENTQGANDSTKQVQTNENINTLKPDDHIANVNKNNPPNSKPNTDTDQSSESGQTNQDGPSKGPDYSVSENSAEVSNKIDLSDLLTPYLPTIPLLMGISITTYLLWKYFAFLGKGRKRHRRAPQIRGPSLEQQIVDHVDQPGPQVLDECQRGDVALTKEDFFEILVQEFMGSEFIKGENVPKEDVPKEGVPKEQVPSSDSGFREEDFGLKEEVYREEVPKESVPCSDSGGNGSPPKQHQKKRGDNMTTAGSNVADAAAMRQQKFFTTLLTKWIMAKGMVPSKLENFKGDEAEQGERKREQGGEPDKGFNRTREERNRNKGGKETGQPESNRITGDIKTAIWVEFEKFWKDMMFNILDDGEEDKEMCTTFGENEEREKELCRILARMFLWMDGLKLGRNEAGGQDKFRWVQRGEEDEKLEEKELNSYLRCLIGKVTMVKMLGKHCLLREVAKTVAGGREKMRQKKGLGQGNQFCKNVDFGSLKLGNRFMWGEIEKWIDGYERTDDYGFGLSLVDKGNSKLHKISGEVKDSSICQEEGELDQTTLKNLEITVSNDDSKDLSLEDDKDTKTSGKVELEELVEKVQDAARENCKEKSDLCEKAKCVAKKLKTKTPGKSENEVWDDINTEATNMFEKISQDGSKTVPPYCIDSKPTSRIVTDPEERACQYITSGLQYIYDIPEDGDEAHKKENRALKQTMLCFVLNAYADMLKKEVKSPCEVSEETIQQAFTQGNNQFNKGCKEKKQDGTGYCVKCERDTNYAKCEVSEKKLWDEMKEKLFNGKERSEIQQTLTTISSLSNLCHRSQCVITQWSRDNSTTENRKWETDSWNDIKDRIKPLADSMSKAIENEHQYCNGMVGKNKEVCQYIARGLQHIYNIQGEGKDGDKGEHQQNYRLFKQTMACLILNEYGNLLKEKSCIDGSTLENAFNINGGLHETACKDKNNKCIQCKWDTCSNFKIGDKDIDRPKIKKELENMKESNTRHIGIFWNNDVNNQLKSLSEDMLKNKDSVDSDCNRIPGLDNANREACRFITAGLKHIYEIKRGRPQPGNDKEKEERKVDDNLIFHRTASCVLLNAFADRMIDQTKGQPCPVTEEEIKKMFNEGNTNKEDWCKGTYANGGKMECEVCERVPNLSCEIGNKKEYNVKNKVDEMFNDKGKNVESQNVLTTVNSINNALCARANCVTINWFKDRDEGGGKQNWCTYWDTDFKNRLMELSKDMTDSTKSMDDECKAFQGKGGSDDDANKKACQLITAGLKHIYGIQKTAVKETDQTKKDKAEKKAVHNVQFEQVMKCILLNTYTNKITQKCTTVQEEKIKIMFDKGNAKMVEWCKGKGPNGTGDCIKCERELTLDCTLNVDSNLWRPDNSCDIDKEKVKEKVEELIEGNNSKVDKPDQKKIKDALSAITDICPVKPATAAKPVAAKPAAVRPSAAGTGTWNPGSSSTGSTGNWNPGSSGTGSTGTWNPGSSGSGSTGTWNPGSSGSGSTGTWNPGSSGHGSTGIQNTGSPRPGSTGTWNPGSSSPGSTGHQSPGSSGPGAAGDPPAGGGGGGGGGRAGQGPGPGQQPPPPPPPQDGNQSQEPSLPPLAAAPPSVLLQQPSSATQSPTPSRTQTRKPPPIEKTSLTAAGARSIVPASRGGNEWNLGKDGIVPSDITPYLPVIPVFIGISAMTYLLWKYFFLEVLDECQKGDLHSTKEDFFEILVQEFMGSEFIKEANVPKIPGLGNEDFVPKEPVQVQIPGFREEDFLPKRDVLKEGVPVEDVPKVQIQSSGSDSGF</sequence>
<feature type="compositionally biased region" description="Low complexity" evidence="2">
    <location>
        <begin position="983"/>
        <end position="997"/>
    </location>
</feature>
<dbReference type="GeneID" id="30909625"/>
<protein>
    <submittedName>
        <fullName evidence="6">SICA antigen</fullName>
    </submittedName>
</protein>
<dbReference type="Pfam" id="PF12879">
    <property type="entry name" value="SICA_C"/>
    <property type="match status" value="2"/>
</dbReference>
<dbReference type="RefSeq" id="XP_019915457.1">
    <property type="nucleotide sequence ID" value="XM_020059696.1"/>
</dbReference>
<feature type="region of interest" description="Disordered" evidence="2">
    <location>
        <begin position="1365"/>
        <end position="1413"/>
    </location>
</feature>
<feature type="domain" description="Schizont-infected cell agglutination extracellular beta" evidence="3">
    <location>
        <begin position="526"/>
        <end position="708"/>
    </location>
</feature>
<feature type="region of interest" description="Disordered" evidence="2">
    <location>
        <begin position="1017"/>
        <end position="1152"/>
    </location>
</feature>
<gene>
    <name evidence="6" type="ORF">PCOAH_00028940</name>
</gene>
<feature type="domain" description="Schizont-infected cell agglutination C-terminal" evidence="4">
    <location>
        <begin position="1225"/>
        <end position="1279"/>
    </location>
</feature>
<feature type="region of interest" description="Disordered" evidence="2">
    <location>
        <begin position="961"/>
        <end position="1002"/>
    </location>
</feature>
<feature type="compositionally biased region" description="Low complexity" evidence="2">
    <location>
        <begin position="2585"/>
        <end position="2608"/>
    </location>
</feature>
<feature type="compositionally biased region" description="Basic and acidic residues" evidence="2">
    <location>
        <begin position="1261"/>
        <end position="1272"/>
    </location>
</feature>
<proteinExistence type="predicted"/>
<feature type="domain" description="Schizont-infected cell agglutination extracellular beta" evidence="3">
    <location>
        <begin position="1877"/>
        <end position="2029"/>
    </location>
</feature>
<feature type="coiled-coil region" evidence="1">
    <location>
        <begin position="446"/>
        <end position="493"/>
    </location>
</feature>
<dbReference type="Pfam" id="PF12887">
    <property type="entry name" value="SICA_alpha"/>
    <property type="match status" value="3"/>
</dbReference>
<dbReference type="InterPro" id="IPR024285">
    <property type="entry name" value="SICA_extracell_b"/>
</dbReference>
<feature type="compositionally biased region" description="Pro residues" evidence="2">
    <location>
        <begin position="2637"/>
        <end position="2647"/>
    </location>
</feature>
<feature type="compositionally biased region" description="Low complexity" evidence="2">
    <location>
        <begin position="1056"/>
        <end position="1069"/>
    </location>
</feature>
<feature type="compositionally biased region" description="Gly residues" evidence="2">
    <location>
        <begin position="2609"/>
        <end position="2636"/>
    </location>
</feature>
<feature type="domain" description="Schizont-infected cell agglutination extracellular beta" evidence="3">
    <location>
        <begin position="742"/>
        <end position="916"/>
    </location>
</feature>
<feature type="domain" description="Schizont-infected cell agglutination extracellular alpha" evidence="5">
    <location>
        <begin position="1404"/>
        <end position="1576"/>
    </location>
</feature>